<keyword evidence="5" id="KW-1185">Reference proteome</keyword>
<dbReference type="InterPro" id="IPR006600">
    <property type="entry name" value="HTH_CenpB_DNA-bd_dom"/>
</dbReference>
<dbReference type="SUPFAM" id="SSF46689">
    <property type="entry name" value="Homeodomain-like"/>
    <property type="match status" value="2"/>
</dbReference>
<dbReference type="AlphaFoldDB" id="A0AAV9T5S6"/>
<sequence>MGSGKPHASGDAKRRKSITNSQRRALRAWFYDTTNGPKSQADASVWWKEAYGYHLNSSTVSEILSYKYDFLDVTDASASANAASDERRRDRPAKWEVLEQELVEWVFSYESVVGEGSVTSSMLRHRGTELWNSLPCYQAMPEPKWSEGWRSRFKARYMLYRQRMLEDAAELATSSGAFSSYGGYSSDEIFSTESTYGINPSHV</sequence>
<gene>
    <name evidence="4" type="ORF">QIS74_09371</name>
</gene>
<dbReference type="InterPro" id="IPR009057">
    <property type="entry name" value="Homeodomain-like_sf"/>
</dbReference>
<comment type="caution">
    <text evidence="4">The sequence shown here is derived from an EMBL/GenBank/DDBJ whole genome shotgun (WGS) entry which is preliminary data.</text>
</comment>
<dbReference type="EMBL" id="JASAOK010000044">
    <property type="protein sequence ID" value="KAK6213369.1"/>
    <property type="molecule type" value="Genomic_DNA"/>
</dbReference>
<dbReference type="GO" id="GO:0003677">
    <property type="term" value="F:DNA binding"/>
    <property type="evidence" value="ECO:0007669"/>
    <property type="project" value="UniProtKB-KW"/>
</dbReference>
<dbReference type="Pfam" id="PF18107">
    <property type="entry name" value="HTH_ABP1_N"/>
    <property type="match status" value="1"/>
</dbReference>
<proteinExistence type="predicted"/>
<feature type="domain" description="HTH CENPB-type" evidence="3">
    <location>
        <begin position="86"/>
        <end position="163"/>
    </location>
</feature>
<organism evidence="4 5">
    <name type="scientific">Colletotrichum tabaci</name>
    <dbReference type="NCBI Taxonomy" id="1209068"/>
    <lineage>
        <taxon>Eukaryota</taxon>
        <taxon>Fungi</taxon>
        <taxon>Dikarya</taxon>
        <taxon>Ascomycota</taxon>
        <taxon>Pezizomycotina</taxon>
        <taxon>Sordariomycetes</taxon>
        <taxon>Hypocreomycetidae</taxon>
        <taxon>Glomerellales</taxon>
        <taxon>Glomerellaceae</taxon>
        <taxon>Colletotrichum</taxon>
        <taxon>Colletotrichum destructivum species complex</taxon>
    </lineage>
</organism>
<evidence type="ECO:0000256" key="1">
    <source>
        <dbReference type="ARBA" id="ARBA00023125"/>
    </source>
</evidence>
<name>A0AAV9T5S6_9PEZI</name>
<evidence type="ECO:0000259" key="3">
    <source>
        <dbReference type="PROSITE" id="PS51253"/>
    </source>
</evidence>
<dbReference type="PROSITE" id="PS51253">
    <property type="entry name" value="HTH_CENPB"/>
    <property type="match status" value="1"/>
</dbReference>
<evidence type="ECO:0000313" key="4">
    <source>
        <dbReference type="EMBL" id="KAK6213369.1"/>
    </source>
</evidence>
<protein>
    <recommendedName>
        <fullName evidence="3">HTH CENPB-type domain-containing protein</fullName>
    </recommendedName>
</protein>
<accession>A0AAV9T5S6</accession>
<evidence type="ECO:0000313" key="5">
    <source>
        <dbReference type="Proteomes" id="UP001327957"/>
    </source>
</evidence>
<evidence type="ECO:0000256" key="2">
    <source>
        <dbReference type="SAM" id="MobiDB-lite"/>
    </source>
</evidence>
<dbReference type="Gene3D" id="1.10.10.60">
    <property type="entry name" value="Homeodomain-like"/>
    <property type="match status" value="2"/>
</dbReference>
<dbReference type="InterPro" id="IPR041188">
    <property type="entry name" value="HTH_ABP1_N"/>
</dbReference>
<keyword evidence="1" id="KW-0238">DNA-binding</keyword>
<reference evidence="4 5" key="1">
    <citation type="submission" date="2023-04" db="EMBL/GenBank/DDBJ databases">
        <title>Colletotrichum tabacum stain YC1 causing leaf anthracnose on Nicotiana tabacum(L.) cv.</title>
        <authorList>
            <person name="Ji Z."/>
            <person name="Wang M."/>
            <person name="Zhang J."/>
            <person name="Wang N."/>
            <person name="Zhou Z."/>
        </authorList>
    </citation>
    <scope>NUCLEOTIDE SEQUENCE [LARGE SCALE GENOMIC DNA]</scope>
    <source>
        <strain evidence="4 5">YC1</strain>
    </source>
</reference>
<dbReference type="Proteomes" id="UP001327957">
    <property type="component" value="Unassembled WGS sequence"/>
</dbReference>
<feature type="region of interest" description="Disordered" evidence="2">
    <location>
        <begin position="1"/>
        <end position="20"/>
    </location>
</feature>